<gene>
    <name evidence="2" type="ORF">GCM10011450_07140</name>
</gene>
<reference evidence="2" key="2">
    <citation type="submission" date="2020-09" db="EMBL/GenBank/DDBJ databases">
        <authorList>
            <person name="Sun Q."/>
            <person name="Kim S."/>
        </authorList>
    </citation>
    <scope>NUCLEOTIDE SEQUENCE</scope>
    <source>
        <strain evidence="2">KCTC 23732</strain>
    </source>
</reference>
<evidence type="ECO:0000313" key="2">
    <source>
        <dbReference type="EMBL" id="GGW79903.1"/>
    </source>
</evidence>
<comment type="caution">
    <text evidence="2">The sequence shown here is derived from an EMBL/GenBank/DDBJ whole genome shotgun (WGS) entry which is preliminary data.</text>
</comment>
<keyword evidence="3" id="KW-1185">Reference proteome</keyword>
<reference evidence="2" key="1">
    <citation type="journal article" date="2014" name="Int. J. Syst. Evol. Microbiol.">
        <title>Complete genome sequence of Corynebacterium casei LMG S-19264T (=DSM 44701T), isolated from a smear-ripened cheese.</title>
        <authorList>
            <consortium name="US DOE Joint Genome Institute (JGI-PGF)"/>
            <person name="Walter F."/>
            <person name="Albersmeier A."/>
            <person name="Kalinowski J."/>
            <person name="Ruckert C."/>
        </authorList>
    </citation>
    <scope>NUCLEOTIDE SEQUENCE</scope>
    <source>
        <strain evidence="2">KCTC 23732</strain>
    </source>
</reference>
<dbReference type="Proteomes" id="UP000608345">
    <property type="component" value="Unassembled WGS sequence"/>
</dbReference>
<proteinExistence type="predicted"/>
<accession>A0A918JGI5</accession>
<name>A0A918JGI5_9BURK</name>
<organism evidence="2 3">
    <name type="scientific">Advenella faeciporci</name>
    <dbReference type="NCBI Taxonomy" id="797535"/>
    <lineage>
        <taxon>Bacteria</taxon>
        <taxon>Pseudomonadati</taxon>
        <taxon>Pseudomonadota</taxon>
        <taxon>Betaproteobacteria</taxon>
        <taxon>Burkholderiales</taxon>
        <taxon>Alcaligenaceae</taxon>
    </lineage>
</organism>
<protein>
    <submittedName>
        <fullName evidence="2">Uncharacterized protein</fullName>
    </submittedName>
</protein>
<dbReference type="AlphaFoldDB" id="A0A918JGI5"/>
<dbReference type="EMBL" id="BMYS01000003">
    <property type="protein sequence ID" value="GGW79903.1"/>
    <property type="molecule type" value="Genomic_DNA"/>
</dbReference>
<feature type="transmembrane region" description="Helical" evidence="1">
    <location>
        <begin position="12"/>
        <end position="32"/>
    </location>
</feature>
<sequence length="140" mass="15040">MNVNRISPPKGISYRYVFLYLCLALFALRSLIPVGYMPNMQALGQGKIEIIICTPAGTQSTFVSIETPHHQPDPDNAYDGMLSCPFSVVNAQGMLAGSPGLGVEVFNLPELVVPSLNQSQVINVRLSGPPLGSRAPPLVF</sequence>
<keyword evidence="1" id="KW-0472">Membrane</keyword>
<evidence type="ECO:0000313" key="3">
    <source>
        <dbReference type="Proteomes" id="UP000608345"/>
    </source>
</evidence>
<evidence type="ECO:0000256" key="1">
    <source>
        <dbReference type="SAM" id="Phobius"/>
    </source>
</evidence>
<keyword evidence="1" id="KW-0812">Transmembrane</keyword>
<keyword evidence="1" id="KW-1133">Transmembrane helix</keyword>